<sequence>MIMNEKYPLIFGALVFGVTLGDNAGTTALLGDTEPDQVIKTLISPGGEIYEHLMEVINATYGYLVSQKDVWEDFENDHDIYEINMGKIWTLISNSSGSIKSILFSLALAADYAVWYQSDKRQKLEGEAGQIAYNLKVDMNDIFHDFDIPTSFKQYDESIFRSLLDLRIEIRDDYCGCLKNGSYKTLYAEMKSLQKRAIGWSIIIQEARRKYFKGMPNQSLRLAGLKAVLAARYAKEFNYRLVHSRFPNVVTNMITNVKKVIKQMLWLWKKYKIDVDTDIDLSLFYIKGPKDGVTRSPYNIDELQEEAKCVPSSPEWVAWEMLFYQGYNFKMLPLPSIN</sequence>
<dbReference type="AlphaFoldDB" id="A0A8S4PH37"/>
<protein>
    <submittedName>
        <fullName evidence="1">Uncharacterized protein</fullName>
    </submittedName>
</protein>
<reference evidence="1" key="1">
    <citation type="submission" date="2022-03" db="EMBL/GenBank/DDBJ databases">
        <authorList>
            <person name="Martin C."/>
        </authorList>
    </citation>
    <scope>NUCLEOTIDE SEQUENCE</scope>
</reference>
<evidence type="ECO:0000313" key="1">
    <source>
        <dbReference type="EMBL" id="CAH1792973.1"/>
    </source>
</evidence>
<organism evidence="1 2">
    <name type="scientific">Owenia fusiformis</name>
    <name type="common">Polychaete worm</name>
    <dbReference type="NCBI Taxonomy" id="6347"/>
    <lineage>
        <taxon>Eukaryota</taxon>
        <taxon>Metazoa</taxon>
        <taxon>Spiralia</taxon>
        <taxon>Lophotrochozoa</taxon>
        <taxon>Annelida</taxon>
        <taxon>Polychaeta</taxon>
        <taxon>Sedentaria</taxon>
        <taxon>Canalipalpata</taxon>
        <taxon>Sabellida</taxon>
        <taxon>Oweniida</taxon>
        <taxon>Oweniidae</taxon>
        <taxon>Owenia</taxon>
    </lineage>
</organism>
<keyword evidence="2" id="KW-1185">Reference proteome</keyword>
<evidence type="ECO:0000313" key="2">
    <source>
        <dbReference type="Proteomes" id="UP000749559"/>
    </source>
</evidence>
<dbReference type="Proteomes" id="UP000749559">
    <property type="component" value="Unassembled WGS sequence"/>
</dbReference>
<accession>A0A8S4PH37</accession>
<gene>
    <name evidence="1" type="ORF">OFUS_LOCUS17880</name>
</gene>
<name>A0A8S4PH37_OWEFU</name>
<proteinExistence type="predicted"/>
<comment type="caution">
    <text evidence="1">The sequence shown here is derived from an EMBL/GenBank/DDBJ whole genome shotgun (WGS) entry which is preliminary data.</text>
</comment>
<dbReference type="EMBL" id="CAIIXF020000008">
    <property type="protein sequence ID" value="CAH1792973.1"/>
    <property type="molecule type" value="Genomic_DNA"/>
</dbReference>